<dbReference type="InterPro" id="IPR036390">
    <property type="entry name" value="WH_DNA-bd_sf"/>
</dbReference>
<dbReference type="SUPFAM" id="SSF64288">
    <property type="entry name" value="Chorismate lyase-like"/>
    <property type="match status" value="1"/>
</dbReference>
<dbReference type="InterPro" id="IPR000524">
    <property type="entry name" value="Tscrpt_reg_HTH_GntR"/>
</dbReference>
<organism evidence="5">
    <name type="scientific">Bosea sp. NBC_00436</name>
    <dbReference type="NCBI Taxonomy" id="2969620"/>
    <lineage>
        <taxon>Bacteria</taxon>
        <taxon>Pseudomonadati</taxon>
        <taxon>Pseudomonadota</taxon>
        <taxon>Alphaproteobacteria</taxon>
        <taxon>Hyphomicrobiales</taxon>
        <taxon>Boseaceae</taxon>
        <taxon>Bosea</taxon>
    </lineage>
</organism>
<dbReference type="EMBL" id="CP102774">
    <property type="protein sequence ID" value="UZF85770.1"/>
    <property type="molecule type" value="Genomic_DNA"/>
</dbReference>
<evidence type="ECO:0000256" key="2">
    <source>
        <dbReference type="ARBA" id="ARBA00023125"/>
    </source>
</evidence>
<name>A0A9E7ZH23_9HYPH</name>
<dbReference type="GO" id="GO:0003677">
    <property type="term" value="F:DNA binding"/>
    <property type="evidence" value="ECO:0007669"/>
    <property type="project" value="UniProtKB-KW"/>
</dbReference>
<dbReference type="InterPro" id="IPR028978">
    <property type="entry name" value="Chorismate_lyase_/UTRA_dom_sf"/>
</dbReference>
<dbReference type="Gene3D" id="3.40.1410.10">
    <property type="entry name" value="Chorismate lyase-like"/>
    <property type="match status" value="1"/>
</dbReference>
<keyword evidence="2" id="KW-0238">DNA-binding</keyword>
<dbReference type="PANTHER" id="PTHR44846:SF1">
    <property type="entry name" value="MANNOSYL-D-GLYCERATE TRANSPORT_METABOLISM SYSTEM REPRESSOR MNGR-RELATED"/>
    <property type="match status" value="1"/>
</dbReference>
<dbReference type="AlphaFoldDB" id="A0A9E7ZH23"/>
<dbReference type="CDD" id="cd07377">
    <property type="entry name" value="WHTH_GntR"/>
    <property type="match status" value="1"/>
</dbReference>
<dbReference type="GO" id="GO:0003700">
    <property type="term" value="F:DNA-binding transcription factor activity"/>
    <property type="evidence" value="ECO:0007669"/>
    <property type="project" value="InterPro"/>
</dbReference>
<gene>
    <name evidence="5" type="primary">phnF</name>
    <name evidence="5" type="ORF">NWE54_18370</name>
</gene>
<dbReference type="SMART" id="SM00866">
    <property type="entry name" value="UTRA"/>
    <property type="match status" value="1"/>
</dbReference>
<dbReference type="Pfam" id="PF00392">
    <property type="entry name" value="GntR"/>
    <property type="match status" value="1"/>
</dbReference>
<accession>A0A9E7ZH23</accession>
<dbReference type="InterPro" id="IPR011663">
    <property type="entry name" value="UTRA"/>
</dbReference>
<dbReference type="InterPro" id="IPR012702">
    <property type="entry name" value="CP_lyase_PhnF"/>
</dbReference>
<feature type="domain" description="HTH gntR-type" evidence="4">
    <location>
        <begin position="12"/>
        <end position="80"/>
    </location>
</feature>
<dbReference type="SUPFAM" id="SSF46785">
    <property type="entry name" value="Winged helix' DNA-binding domain"/>
    <property type="match status" value="1"/>
</dbReference>
<dbReference type="Pfam" id="PF07702">
    <property type="entry name" value="UTRA"/>
    <property type="match status" value="1"/>
</dbReference>
<evidence type="ECO:0000256" key="1">
    <source>
        <dbReference type="ARBA" id="ARBA00023015"/>
    </source>
</evidence>
<dbReference type="PROSITE" id="PS50949">
    <property type="entry name" value="HTH_GNTR"/>
    <property type="match status" value="1"/>
</dbReference>
<evidence type="ECO:0000313" key="5">
    <source>
        <dbReference type="EMBL" id="UZF85770.1"/>
    </source>
</evidence>
<reference evidence="5" key="1">
    <citation type="submission" date="2022-08" db="EMBL/GenBank/DDBJ databases">
        <title>Complete Genome Sequences of 2 Bosea sp. soil isolates.</title>
        <authorList>
            <person name="Alvarez Arevalo M."/>
            <person name="Sterndorff E.B."/>
            <person name="Faurdal D."/>
            <person name="Joergensen T.S."/>
            <person name="Weber T."/>
        </authorList>
    </citation>
    <scope>NUCLEOTIDE SEQUENCE</scope>
    <source>
        <strain evidence="5">NBC_00436</strain>
    </source>
</reference>
<dbReference type="Gene3D" id="1.10.10.10">
    <property type="entry name" value="Winged helix-like DNA-binding domain superfamily/Winged helix DNA-binding domain"/>
    <property type="match status" value="1"/>
</dbReference>
<keyword evidence="1" id="KW-0805">Transcription regulation</keyword>
<protein>
    <submittedName>
        <fullName evidence="5">Phosphonate metabolism transcriptional regulator PhnF</fullName>
    </submittedName>
</protein>
<proteinExistence type="predicted"/>
<dbReference type="NCBIfam" id="TIGR02325">
    <property type="entry name" value="C_P_lyase_phnF"/>
    <property type="match status" value="1"/>
</dbReference>
<evidence type="ECO:0000256" key="3">
    <source>
        <dbReference type="ARBA" id="ARBA00023163"/>
    </source>
</evidence>
<evidence type="ECO:0000259" key="4">
    <source>
        <dbReference type="PROSITE" id="PS50949"/>
    </source>
</evidence>
<dbReference type="InterPro" id="IPR036388">
    <property type="entry name" value="WH-like_DNA-bd_sf"/>
</dbReference>
<dbReference type="PRINTS" id="PR00035">
    <property type="entry name" value="HTHGNTR"/>
</dbReference>
<dbReference type="GO" id="GO:0045892">
    <property type="term" value="P:negative regulation of DNA-templated transcription"/>
    <property type="evidence" value="ECO:0007669"/>
    <property type="project" value="TreeGrafter"/>
</dbReference>
<dbReference type="PANTHER" id="PTHR44846">
    <property type="entry name" value="MANNOSYL-D-GLYCERATE TRANSPORT/METABOLISM SYSTEM REPRESSOR MNGR-RELATED"/>
    <property type="match status" value="1"/>
</dbReference>
<sequence>MTDTVLAERDGGTAWRRIADELADAIGRGDYKLGDTLPASVALAERYGVHRHTVRQAFRHLAEQGLVTVSRGRGTQVTAPRLPYPIGRRVSMRTNMGKLGITGTSRMLSAEVVVGEAVACTALKLKTGTPLWQVRGVSLADGVPMGTGTHWLSVERFPDFDKAYREAAGSITAAFKVYGITDYVRLSTRLTARLADEREAELLEIAPESAVMISTAVDALPDLTPVHLVTSVFAAERMEMVIEPFGDSPSPLGGEGGSAER</sequence>
<dbReference type="SMART" id="SM00345">
    <property type="entry name" value="HTH_GNTR"/>
    <property type="match status" value="1"/>
</dbReference>
<keyword evidence="3" id="KW-0804">Transcription</keyword>
<dbReference type="InterPro" id="IPR050679">
    <property type="entry name" value="Bact_HTH_transcr_reg"/>
</dbReference>